<dbReference type="CDD" id="cd03390">
    <property type="entry name" value="PAP2_containing_1_like"/>
    <property type="match status" value="1"/>
</dbReference>
<feature type="transmembrane region" description="Helical" evidence="6">
    <location>
        <begin position="277"/>
        <end position="295"/>
    </location>
</feature>
<evidence type="ECO:0000313" key="9">
    <source>
        <dbReference type="Proteomes" id="UP001147733"/>
    </source>
</evidence>
<dbReference type="OrthoDB" id="10030083at2759"/>
<dbReference type="SMART" id="SM00014">
    <property type="entry name" value="acidPPc"/>
    <property type="match status" value="1"/>
</dbReference>
<evidence type="ECO:0000256" key="2">
    <source>
        <dbReference type="ARBA" id="ARBA00008816"/>
    </source>
</evidence>
<dbReference type="Gene3D" id="1.20.144.10">
    <property type="entry name" value="Phosphatidic acid phosphatase type 2/haloperoxidase"/>
    <property type="match status" value="1"/>
</dbReference>
<reference evidence="8" key="1">
    <citation type="submission" date="2022-11" db="EMBL/GenBank/DDBJ databases">
        <authorList>
            <person name="Petersen C."/>
        </authorList>
    </citation>
    <scope>NUCLEOTIDE SEQUENCE</scope>
    <source>
        <strain evidence="8">IBT 23319</strain>
    </source>
</reference>
<protein>
    <recommendedName>
        <fullName evidence="7">Phosphatidic acid phosphatase type 2/haloperoxidase domain-containing protein</fullName>
    </recommendedName>
</protein>
<dbReference type="SUPFAM" id="SSF48317">
    <property type="entry name" value="Acid phosphatase/Vanadium-dependent haloperoxidase"/>
    <property type="match status" value="1"/>
</dbReference>
<evidence type="ECO:0000256" key="3">
    <source>
        <dbReference type="ARBA" id="ARBA00022692"/>
    </source>
</evidence>
<keyword evidence="4 6" id="KW-1133">Transmembrane helix</keyword>
<dbReference type="Proteomes" id="UP001147733">
    <property type="component" value="Unassembled WGS sequence"/>
</dbReference>
<reference evidence="8" key="2">
    <citation type="journal article" date="2023" name="IMA Fungus">
        <title>Comparative genomic study of the Penicillium genus elucidates a diverse pangenome and 15 lateral gene transfer events.</title>
        <authorList>
            <person name="Petersen C."/>
            <person name="Sorensen T."/>
            <person name="Nielsen M.R."/>
            <person name="Sondergaard T.E."/>
            <person name="Sorensen J.L."/>
            <person name="Fitzpatrick D.A."/>
            <person name="Frisvad J.C."/>
            <person name="Nielsen K.L."/>
        </authorList>
    </citation>
    <scope>NUCLEOTIDE SEQUENCE</scope>
    <source>
        <strain evidence="8">IBT 23319</strain>
    </source>
</reference>
<dbReference type="PANTHER" id="PTHR10165:SF154">
    <property type="entry name" value="PAP2 DOMAIN PROTEIN (AFU_ORTHOLOGUE AFUA_1G09730)"/>
    <property type="match status" value="1"/>
</dbReference>
<feature type="domain" description="Phosphatidic acid phosphatase type 2/haloperoxidase" evidence="7">
    <location>
        <begin position="115"/>
        <end position="295"/>
    </location>
</feature>
<dbReference type="InterPro" id="IPR036938">
    <property type="entry name" value="PAP2/HPO_sf"/>
</dbReference>
<dbReference type="GO" id="GO:0016020">
    <property type="term" value="C:membrane"/>
    <property type="evidence" value="ECO:0007669"/>
    <property type="project" value="UniProtKB-SubCell"/>
</dbReference>
<dbReference type="InterPro" id="IPR043216">
    <property type="entry name" value="PAP-like"/>
</dbReference>
<keyword evidence="3 6" id="KW-0812">Transmembrane</keyword>
<dbReference type="PANTHER" id="PTHR10165">
    <property type="entry name" value="LIPID PHOSPHATE PHOSPHATASE"/>
    <property type="match status" value="1"/>
</dbReference>
<proteinExistence type="inferred from homology"/>
<accession>A0A9W9PD27</accession>
<feature type="transmembrane region" description="Helical" evidence="6">
    <location>
        <begin position="69"/>
        <end position="89"/>
    </location>
</feature>
<dbReference type="Pfam" id="PF01569">
    <property type="entry name" value="PAP2"/>
    <property type="match status" value="1"/>
</dbReference>
<keyword evidence="5 6" id="KW-0472">Membrane</keyword>
<evidence type="ECO:0000256" key="5">
    <source>
        <dbReference type="ARBA" id="ARBA00023136"/>
    </source>
</evidence>
<feature type="transmembrane region" description="Helical" evidence="6">
    <location>
        <begin position="12"/>
        <end position="37"/>
    </location>
</feature>
<feature type="transmembrane region" description="Helical" evidence="6">
    <location>
        <begin position="244"/>
        <end position="265"/>
    </location>
</feature>
<dbReference type="InterPro" id="IPR000326">
    <property type="entry name" value="PAP2/HPO"/>
</dbReference>
<dbReference type="GO" id="GO:0006644">
    <property type="term" value="P:phospholipid metabolic process"/>
    <property type="evidence" value="ECO:0007669"/>
    <property type="project" value="InterPro"/>
</dbReference>
<evidence type="ECO:0000313" key="8">
    <source>
        <dbReference type="EMBL" id="KAJ5241812.1"/>
    </source>
</evidence>
<dbReference type="EMBL" id="JAPQKT010000001">
    <property type="protein sequence ID" value="KAJ5241812.1"/>
    <property type="molecule type" value="Genomic_DNA"/>
</dbReference>
<organism evidence="8 9">
    <name type="scientific">Penicillium citrinum</name>
    <dbReference type="NCBI Taxonomy" id="5077"/>
    <lineage>
        <taxon>Eukaryota</taxon>
        <taxon>Fungi</taxon>
        <taxon>Dikarya</taxon>
        <taxon>Ascomycota</taxon>
        <taxon>Pezizomycotina</taxon>
        <taxon>Eurotiomycetes</taxon>
        <taxon>Eurotiomycetidae</taxon>
        <taxon>Eurotiales</taxon>
        <taxon>Aspergillaceae</taxon>
        <taxon>Penicillium</taxon>
    </lineage>
</organism>
<dbReference type="AlphaFoldDB" id="A0A9W9PD27"/>
<comment type="subcellular location">
    <subcellularLocation>
        <location evidence="1">Membrane</location>
        <topology evidence="1">Multi-pass membrane protein</topology>
    </subcellularLocation>
</comment>
<name>A0A9W9PD27_PENCI</name>
<comment type="similarity">
    <text evidence="2">Belongs to the PA-phosphatase related phosphoesterase family.</text>
</comment>
<comment type="caution">
    <text evidence="8">The sequence shown here is derived from an EMBL/GenBank/DDBJ whole genome shotgun (WGS) entry which is preliminary data.</text>
</comment>
<feature type="transmembrane region" description="Helical" evidence="6">
    <location>
        <begin position="200"/>
        <end position="223"/>
    </location>
</feature>
<gene>
    <name evidence="8" type="ORF">N7469_000139</name>
</gene>
<evidence type="ECO:0000256" key="4">
    <source>
        <dbReference type="ARBA" id="ARBA00022989"/>
    </source>
</evidence>
<dbReference type="FunFam" id="1.20.144.10:FF:000042">
    <property type="entry name" value="PAP2 domain protein"/>
    <property type="match status" value="1"/>
</dbReference>
<dbReference type="GeneID" id="81378226"/>
<feature type="transmembrane region" description="Helical" evidence="6">
    <location>
        <begin position="110"/>
        <end position="131"/>
    </location>
</feature>
<keyword evidence="9" id="KW-1185">Reference proteome</keyword>
<dbReference type="RefSeq" id="XP_056504816.1">
    <property type="nucleotide sequence ID" value="XM_056639059.1"/>
</dbReference>
<evidence type="ECO:0000256" key="1">
    <source>
        <dbReference type="ARBA" id="ARBA00004141"/>
    </source>
</evidence>
<sequence length="382" mass="41762">MQMPLQDLLARISTLLVISYAIDWIFIIGIALIGYGFSKLDPNQHPFDLTDPTISFPYKEKETVSNSTLVLTGLMAPAVLILLGALLIVPGSATEGGARPSVSQILRRRVWEWNAGWMGLAVSLAGCWMATQGLKDLVGKPRPDLLARCNPNLNAIEENLVGGLGVAGAPLIVSWEICQDQSDRLKVDGFSSFPSGHSSFAFSGLAYLTLWFCAKFSVGFPYLSYFPTEGQNYSNDRTSVRTRGAAPPVLMMIFALVPIATASFIAASRWADCRHHGFDVIFGSALGIVFAYIGFRMYHMPIQRGAGWAWGPRARRRAFIRGIGFPSSVGIDSWSYVSKAEQGNANGVETEYRAAHDSGYAERDVESIPMEERGVHDAAERV</sequence>
<evidence type="ECO:0000256" key="6">
    <source>
        <dbReference type="SAM" id="Phobius"/>
    </source>
</evidence>
<evidence type="ECO:0000259" key="7">
    <source>
        <dbReference type="SMART" id="SM00014"/>
    </source>
</evidence>
<dbReference type="GO" id="GO:0008195">
    <property type="term" value="F:phosphatidate phosphatase activity"/>
    <property type="evidence" value="ECO:0007669"/>
    <property type="project" value="TreeGrafter"/>
</dbReference>
<dbReference type="GO" id="GO:0046839">
    <property type="term" value="P:phospholipid dephosphorylation"/>
    <property type="evidence" value="ECO:0007669"/>
    <property type="project" value="TreeGrafter"/>
</dbReference>